<dbReference type="AlphaFoldDB" id="A0A9W4JSB5"/>
<sequence length="325" mass="36370">MAPLTFDFPKLGDLPSVKGQPQGCLWGFFDRDGKKDELGTLNLLTSDVVLKASKEIQSGIHVQLDWSMHQPHHPAFGRLPMQHSVKDMSSKGFIGLDDEIHINTQTSSQWDSLKHFSIQKQGLFYNGLTMKEALETPRNGIHNICDRGGIVGRGVLVDWLRWWEHHNPGKEAPSATSGYAITVSEIKEVLRYQNTSCRQGDVLLVRTGYVRWHEQGEAHSLSLAKEESSSVGVANNMETVEWLYDQHFSAVASDNPAFEATPIPQDCCLHEWLLCQWGTPIGELWNLEQLSQVCYRQGRWSFFLTSAPLNVQGGVASPPCAIAVF</sequence>
<dbReference type="OrthoDB" id="272271at2759"/>
<reference evidence="2" key="1">
    <citation type="submission" date="2021-07" db="EMBL/GenBank/DDBJ databases">
        <authorList>
            <person name="Branca A.L. A."/>
        </authorList>
    </citation>
    <scope>NUCLEOTIDE SEQUENCE</scope>
</reference>
<dbReference type="InterPro" id="IPR037175">
    <property type="entry name" value="KFase_sf"/>
</dbReference>
<dbReference type="InterPro" id="IPR007325">
    <property type="entry name" value="KFase/CYL"/>
</dbReference>
<dbReference type="Gene3D" id="3.50.30.50">
    <property type="entry name" value="Putative cyclase"/>
    <property type="match status" value="1"/>
</dbReference>
<comment type="similarity">
    <text evidence="1">Belongs to the Cyclase 1 superfamily.</text>
</comment>
<dbReference type="SUPFAM" id="SSF102198">
    <property type="entry name" value="Putative cyclase"/>
    <property type="match status" value="1"/>
</dbReference>
<dbReference type="GO" id="GO:0004061">
    <property type="term" value="F:arylformamidase activity"/>
    <property type="evidence" value="ECO:0007669"/>
    <property type="project" value="InterPro"/>
</dbReference>
<dbReference type="PANTHER" id="PTHR34861">
    <property type="match status" value="1"/>
</dbReference>
<name>A0A9W4JSB5_9EURO</name>
<gene>
    <name evidence="2" type="ORF">PSALAMII_LOCUS9470</name>
</gene>
<evidence type="ECO:0000313" key="3">
    <source>
        <dbReference type="Proteomes" id="UP001152592"/>
    </source>
</evidence>
<dbReference type="Proteomes" id="UP001152592">
    <property type="component" value="Unassembled WGS sequence"/>
</dbReference>
<dbReference type="GO" id="GO:0019441">
    <property type="term" value="P:L-tryptophan catabolic process to kynurenine"/>
    <property type="evidence" value="ECO:0007669"/>
    <property type="project" value="InterPro"/>
</dbReference>
<comment type="caution">
    <text evidence="2">The sequence shown here is derived from an EMBL/GenBank/DDBJ whole genome shotgun (WGS) entry which is preliminary data.</text>
</comment>
<accession>A0A9W4JSB5</accession>
<protein>
    <recommendedName>
        <fullName evidence="4">Cyclase</fullName>
    </recommendedName>
</protein>
<dbReference type="EMBL" id="CAJVPD010000278">
    <property type="protein sequence ID" value="CAG8418414.1"/>
    <property type="molecule type" value="Genomic_DNA"/>
</dbReference>
<dbReference type="PANTHER" id="PTHR34861:SF10">
    <property type="entry name" value="CYCLASE"/>
    <property type="match status" value="1"/>
</dbReference>
<proteinExistence type="inferred from homology"/>
<evidence type="ECO:0008006" key="4">
    <source>
        <dbReference type="Google" id="ProtNLM"/>
    </source>
</evidence>
<organism evidence="2 3">
    <name type="scientific">Penicillium salamii</name>
    <dbReference type="NCBI Taxonomy" id="1612424"/>
    <lineage>
        <taxon>Eukaryota</taxon>
        <taxon>Fungi</taxon>
        <taxon>Dikarya</taxon>
        <taxon>Ascomycota</taxon>
        <taxon>Pezizomycotina</taxon>
        <taxon>Eurotiomycetes</taxon>
        <taxon>Eurotiomycetidae</taxon>
        <taxon>Eurotiales</taxon>
        <taxon>Aspergillaceae</taxon>
        <taxon>Penicillium</taxon>
    </lineage>
</organism>
<evidence type="ECO:0000313" key="2">
    <source>
        <dbReference type="EMBL" id="CAG8418414.1"/>
    </source>
</evidence>
<evidence type="ECO:0000256" key="1">
    <source>
        <dbReference type="ARBA" id="ARBA00007865"/>
    </source>
</evidence>
<dbReference type="Pfam" id="PF04199">
    <property type="entry name" value="Cyclase"/>
    <property type="match status" value="1"/>
</dbReference>